<dbReference type="EMBL" id="ON191531">
    <property type="protein sequence ID" value="URG17456.1"/>
    <property type="molecule type" value="Genomic_DNA"/>
</dbReference>
<evidence type="ECO:0000313" key="1">
    <source>
        <dbReference type="EMBL" id="URG17456.1"/>
    </source>
</evidence>
<organism evidence="1 2">
    <name type="scientific">Rhodococcus phage Mbo2</name>
    <dbReference type="NCBI Taxonomy" id="2936911"/>
    <lineage>
        <taxon>Viruses</taxon>
        <taxon>Duplodnaviria</taxon>
        <taxon>Heunggongvirae</taxon>
        <taxon>Uroviricota</taxon>
        <taxon>Caudoviricetes</taxon>
        <taxon>Caudoviricetes incertae sedis</taxon>
        <taxon>Mboduovirus</taxon>
        <taxon>Mboduovirus mbo2</taxon>
    </lineage>
</organism>
<accession>A0A9E7LBN5</accession>
<gene>
    <name evidence="1" type="ORF">Mbo2_086</name>
</gene>
<reference evidence="1" key="1">
    <citation type="submission" date="2022-04" db="EMBL/GenBank/DDBJ databases">
        <authorList>
            <person name="Hwangbo M."/>
            <person name="Wang B."/>
            <person name="Gill J.J."/>
            <person name="Chu K.-H."/>
            <person name="Young R."/>
        </authorList>
    </citation>
    <scope>NUCLEOTIDE SEQUENCE</scope>
</reference>
<proteinExistence type="predicted"/>
<name>A0A9E7LBN5_9CAUD</name>
<keyword evidence="2" id="KW-1185">Reference proteome</keyword>
<dbReference type="Proteomes" id="UP001057233">
    <property type="component" value="Segment"/>
</dbReference>
<evidence type="ECO:0000313" key="2">
    <source>
        <dbReference type="Proteomes" id="UP001057233"/>
    </source>
</evidence>
<protein>
    <submittedName>
        <fullName evidence="1">Uncharacterized protein</fullName>
    </submittedName>
</protein>
<sequence length="63" mass="7602">MRKQWRIKILFGPLPFYSDVFVKKEAAERVLPVIVKRLSGRLAQVHLQEFREIHAQIWDWVDL</sequence>